<dbReference type="EMBL" id="AP021906">
    <property type="protein sequence ID" value="BBP92842.1"/>
    <property type="molecule type" value="Genomic_DNA"/>
</dbReference>
<reference evidence="1 2" key="1">
    <citation type="submission" date="2019-12" db="EMBL/GenBank/DDBJ databases">
        <title>Full genome sequence of a Bacillus safensis strain isolated from commercially available natto in Indonesia.</title>
        <authorList>
            <person name="Yoshida M."/>
            <person name="Uomi M."/>
            <person name="Waturangi D."/>
            <person name="Ekaputri J.J."/>
            <person name="Setiamarga D.H.E."/>
        </authorList>
    </citation>
    <scope>NUCLEOTIDE SEQUENCE [LARGE SCALE GENOMIC DNA]</scope>
    <source>
        <strain evidence="1 2">IDN1</strain>
    </source>
</reference>
<dbReference type="AlphaFoldDB" id="A0A5S9MJL5"/>
<evidence type="ECO:0000313" key="1">
    <source>
        <dbReference type="EMBL" id="BBP92842.1"/>
    </source>
</evidence>
<organism evidence="1 2">
    <name type="scientific">Bacillus safensis</name>
    <dbReference type="NCBI Taxonomy" id="561879"/>
    <lineage>
        <taxon>Bacteria</taxon>
        <taxon>Bacillati</taxon>
        <taxon>Bacillota</taxon>
        <taxon>Bacilli</taxon>
        <taxon>Bacillales</taxon>
        <taxon>Bacillaceae</taxon>
        <taxon>Bacillus</taxon>
    </lineage>
</organism>
<protein>
    <submittedName>
        <fullName evidence="1">Uncharacterized protein</fullName>
    </submittedName>
</protein>
<gene>
    <name evidence="1" type="ORF">BsIDN1_64600</name>
</gene>
<evidence type="ECO:0000313" key="2">
    <source>
        <dbReference type="Proteomes" id="UP000464658"/>
    </source>
</evidence>
<proteinExistence type="predicted"/>
<accession>A0A5S9MJL5</accession>
<name>A0A5S9MJL5_BACIA</name>
<dbReference type="Proteomes" id="UP000464658">
    <property type="component" value="Chromosome"/>
</dbReference>
<sequence>MISWGKQNIRGLLNSIKNPHQSYGRLFVPMGLGKVKPKHIRDTMKVAWENKDNLPYAYRILTQGVCDGCALGVSGLYDQTLAGPHICTTRLNVLRLNTMPAIDPKWFEDIHQLKQMDSTSLRKLGRIPYPLIEKKKR</sequence>